<comment type="caution">
    <text evidence="8">The sequence shown here is derived from an EMBL/GenBank/DDBJ whole genome shotgun (WGS) entry which is preliminary data.</text>
</comment>
<dbReference type="PROSITE" id="PS51831">
    <property type="entry name" value="HD"/>
    <property type="match status" value="1"/>
</dbReference>
<dbReference type="Gene3D" id="1.10.3210.10">
    <property type="entry name" value="Hypothetical protein af1432"/>
    <property type="match status" value="1"/>
</dbReference>
<dbReference type="EC" id="3.6.1.41" evidence="1"/>
<dbReference type="GO" id="GO:0008803">
    <property type="term" value="F:bis(5'-nucleosyl)-tetraphosphatase (symmetrical) activity"/>
    <property type="evidence" value="ECO:0007669"/>
    <property type="project" value="UniProtKB-EC"/>
</dbReference>
<evidence type="ECO:0000256" key="5">
    <source>
        <dbReference type="ARBA" id="ARBA00023004"/>
    </source>
</evidence>
<dbReference type="EMBL" id="SCWB01000001">
    <property type="protein sequence ID" value="TDM13085.1"/>
    <property type="molecule type" value="Genomic_DNA"/>
</dbReference>
<accession>A0A4R6BXD6</accession>
<evidence type="ECO:0000313" key="8">
    <source>
        <dbReference type="EMBL" id="TDM13085.1"/>
    </source>
</evidence>
<comment type="catalytic activity">
    <reaction evidence="6">
        <text>P(1),P(4)-bis(5'-adenosyl) tetraphosphate + H2O = 2 ADP + 2 H(+)</text>
        <dbReference type="Rhea" id="RHEA:24252"/>
        <dbReference type="ChEBI" id="CHEBI:15377"/>
        <dbReference type="ChEBI" id="CHEBI:15378"/>
        <dbReference type="ChEBI" id="CHEBI:58141"/>
        <dbReference type="ChEBI" id="CHEBI:456216"/>
        <dbReference type="EC" id="3.6.1.41"/>
    </reaction>
</comment>
<dbReference type="GO" id="GO:0000166">
    <property type="term" value="F:nucleotide binding"/>
    <property type="evidence" value="ECO:0007669"/>
    <property type="project" value="UniProtKB-KW"/>
</dbReference>
<protein>
    <recommendedName>
        <fullName evidence="1">bis(5'-nucleosyl)-tetraphosphatase (symmetrical)</fullName>
        <ecNumber evidence="1">3.6.1.41</ecNumber>
    </recommendedName>
</protein>
<reference evidence="8 9" key="1">
    <citation type="submission" date="2019-01" db="EMBL/GenBank/DDBJ databases">
        <title>Draft genome sequences of the type strains of six Macrococcus species.</title>
        <authorList>
            <person name="Mazhar S."/>
            <person name="Altermann E."/>
            <person name="Hill C."/>
            <person name="Mcauliffe O."/>
        </authorList>
    </citation>
    <scope>NUCLEOTIDE SEQUENCE [LARGE SCALE GENOMIC DNA]</scope>
    <source>
        <strain evidence="8 9">CCM4815</strain>
    </source>
</reference>
<dbReference type="NCBIfam" id="TIGR00488">
    <property type="entry name" value="bis(5'-nucleosyl)-tetraphosphatase (symmetrical) YqeK"/>
    <property type="match status" value="1"/>
</dbReference>
<evidence type="ECO:0000256" key="6">
    <source>
        <dbReference type="ARBA" id="ARBA00049417"/>
    </source>
</evidence>
<dbReference type="SMART" id="SM00471">
    <property type="entry name" value="HDc"/>
    <property type="match status" value="1"/>
</dbReference>
<keyword evidence="9" id="KW-1185">Reference proteome</keyword>
<dbReference type="GO" id="GO:0046872">
    <property type="term" value="F:metal ion binding"/>
    <property type="evidence" value="ECO:0007669"/>
    <property type="project" value="UniProtKB-KW"/>
</dbReference>
<dbReference type="InterPro" id="IPR006674">
    <property type="entry name" value="HD_domain"/>
</dbReference>
<dbReference type="InterPro" id="IPR051094">
    <property type="entry name" value="Diverse_Catalytic_Enzymes"/>
</dbReference>
<name>A0A4R6BXD6_9STAP</name>
<evidence type="ECO:0000256" key="4">
    <source>
        <dbReference type="ARBA" id="ARBA00022801"/>
    </source>
</evidence>
<dbReference type="InterPro" id="IPR005249">
    <property type="entry name" value="YqeK"/>
</dbReference>
<keyword evidence="2" id="KW-0479">Metal-binding</keyword>
<keyword evidence="4" id="KW-0378">Hydrolase</keyword>
<dbReference type="Pfam" id="PF01966">
    <property type="entry name" value="HD"/>
    <property type="match status" value="1"/>
</dbReference>
<evidence type="ECO:0000313" key="9">
    <source>
        <dbReference type="Proteomes" id="UP000294802"/>
    </source>
</evidence>
<dbReference type="PANTHER" id="PTHR35795">
    <property type="entry name" value="SLR1885 PROTEIN"/>
    <property type="match status" value="1"/>
</dbReference>
<keyword evidence="3" id="KW-0547">Nucleotide-binding</keyword>
<sequence>MKKKRAIKLVEEKLPKKRFEHSIRVAETAVKMAELFSGEADKVELAGILHDYSKYDDLALMYQQVTKYELDSELLAYNSEILHGPVAAAVMKHEHGIEDEEVLQAIFNHTTGSKQMTLTEKIIFVADYIEPGRKQPGVDDIRTMIFDEKKLDRAIYEISKRTVMYLLKNDKCIYPRTIECLNYYNLEK</sequence>
<evidence type="ECO:0000256" key="3">
    <source>
        <dbReference type="ARBA" id="ARBA00022741"/>
    </source>
</evidence>
<dbReference type="RefSeq" id="WP_133442689.1">
    <property type="nucleotide sequence ID" value="NZ_SCWB01000001.1"/>
</dbReference>
<dbReference type="CDD" id="cd00077">
    <property type="entry name" value="HDc"/>
    <property type="match status" value="1"/>
</dbReference>
<proteinExistence type="predicted"/>
<feature type="domain" description="HD" evidence="7">
    <location>
        <begin position="18"/>
        <end position="132"/>
    </location>
</feature>
<gene>
    <name evidence="8" type="ORF">ERX29_00340</name>
</gene>
<dbReference type="SUPFAM" id="SSF109604">
    <property type="entry name" value="HD-domain/PDEase-like"/>
    <property type="match status" value="1"/>
</dbReference>
<organism evidence="8 9">
    <name type="scientific">Macrococcus lamae</name>
    <dbReference type="NCBI Taxonomy" id="198484"/>
    <lineage>
        <taxon>Bacteria</taxon>
        <taxon>Bacillati</taxon>
        <taxon>Bacillota</taxon>
        <taxon>Bacilli</taxon>
        <taxon>Bacillales</taxon>
        <taxon>Staphylococcaceae</taxon>
        <taxon>Macrococcus</taxon>
    </lineage>
</organism>
<dbReference type="Proteomes" id="UP000294802">
    <property type="component" value="Unassembled WGS sequence"/>
</dbReference>
<evidence type="ECO:0000259" key="7">
    <source>
        <dbReference type="PROSITE" id="PS51831"/>
    </source>
</evidence>
<evidence type="ECO:0000256" key="2">
    <source>
        <dbReference type="ARBA" id="ARBA00022723"/>
    </source>
</evidence>
<dbReference type="InterPro" id="IPR003607">
    <property type="entry name" value="HD/PDEase_dom"/>
</dbReference>
<evidence type="ECO:0000256" key="1">
    <source>
        <dbReference type="ARBA" id="ARBA00012506"/>
    </source>
</evidence>
<keyword evidence="5" id="KW-0408">Iron</keyword>
<dbReference type="PANTHER" id="PTHR35795:SF1">
    <property type="entry name" value="BIS(5'-NUCLEOSYL)-TETRAPHOSPHATASE, SYMMETRICAL"/>
    <property type="match status" value="1"/>
</dbReference>
<dbReference type="OrthoDB" id="9782134at2"/>
<dbReference type="AlphaFoldDB" id="A0A4R6BXD6"/>